<sequence>MSINVQEAVKRSIQTEKNAMNFYQVGAKQMRDTAARRTFEVLAQEEREHAGQFYRIYDGKDIPSLDQFLDTPPDNESSWIASISRLIDEDFTEQKALELAMEREQNLEQTLLETAAKVDDSGVRAVYELNAKETHNHYLMIESEYARVMGMVHETDMDTYVRE</sequence>
<keyword evidence="3" id="KW-1185">Reference proteome</keyword>
<dbReference type="Pfam" id="PF02915">
    <property type="entry name" value="Rubrerythrin"/>
    <property type="match status" value="1"/>
</dbReference>
<dbReference type="Proteomes" id="UP000420562">
    <property type="component" value="Unassembled WGS sequence"/>
</dbReference>
<dbReference type="RefSeq" id="WP_151127915.1">
    <property type="nucleotide sequence ID" value="NZ_VZQZ01000003.1"/>
</dbReference>
<evidence type="ECO:0000259" key="1">
    <source>
        <dbReference type="Pfam" id="PF02915"/>
    </source>
</evidence>
<dbReference type="EMBL" id="VZQZ01000003">
    <property type="protein sequence ID" value="KAB0666244.1"/>
    <property type="molecule type" value="Genomic_DNA"/>
</dbReference>
<organism evidence="2 3">
    <name type="scientific">Oryzomonas japonica</name>
    <dbReference type="NCBI Taxonomy" id="2603858"/>
    <lineage>
        <taxon>Bacteria</taxon>
        <taxon>Pseudomonadati</taxon>
        <taxon>Thermodesulfobacteriota</taxon>
        <taxon>Desulfuromonadia</taxon>
        <taxon>Geobacterales</taxon>
        <taxon>Geobacteraceae</taxon>
        <taxon>Oryzomonas</taxon>
    </lineage>
</organism>
<dbReference type="InterPro" id="IPR009078">
    <property type="entry name" value="Ferritin-like_SF"/>
</dbReference>
<evidence type="ECO:0000313" key="3">
    <source>
        <dbReference type="Proteomes" id="UP000420562"/>
    </source>
</evidence>
<comment type="caution">
    <text evidence="2">The sequence shown here is derived from an EMBL/GenBank/DDBJ whole genome shotgun (WGS) entry which is preliminary data.</text>
</comment>
<dbReference type="AlphaFoldDB" id="A0A7J4ZSH6"/>
<dbReference type="GO" id="GO:0016491">
    <property type="term" value="F:oxidoreductase activity"/>
    <property type="evidence" value="ECO:0007669"/>
    <property type="project" value="InterPro"/>
</dbReference>
<dbReference type="InterPro" id="IPR012347">
    <property type="entry name" value="Ferritin-like"/>
</dbReference>
<dbReference type="PANTHER" id="PTHR33531">
    <property type="entry name" value="RUBRERYTHRIN SUBFAMILY"/>
    <property type="match status" value="1"/>
</dbReference>
<dbReference type="InterPro" id="IPR003251">
    <property type="entry name" value="Rr_diiron-bd_dom"/>
</dbReference>
<dbReference type="PANTHER" id="PTHR33531:SF7">
    <property type="entry name" value="HYPOTHETICAL MEMBRANE PROTEIN, CONSERVED"/>
    <property type="match status" value="1"/>
</dbReference>
<feature type="domain" description="Rubrerythrin diiron-binding" evidence="1">
    <location>
        <begin position="7"/>
        <end position="141"/>
    </location>
</feature>
<accession>A0A7J4ZSH6</accession>
<dbReference type="SUPFAM" id="SSF47240">
    <property type="entry name" value="Ferritin-like"/>
    <property type="match status" value="1"/>
</dbReference>
<gene>
    <name evidence="2" type="ORF">F6V25_07175</name>
</gene>
<dbReference type="Gene3D" id="1.20.1260.10">
    <property type="match status" value="1"/>
</dbReference>
<dbReference type="GO" id="GO:0046872">
    <property type="term" value="F:metal ion binding"/>
    <property type="evidence" value="ECO:0007669"/>
    <property type="project" value="InterPro"/>
</dbReference>
<reference evidence="2 3" key="1">
    <citation type="submission" date="2019-09" db="EMBL/GenBank/DDBJ databases">
        <title>Geobacter sp. Red96, a novel strain isolated from paddy soil.</title>
        <authorList>
            <person name="Xu Z."/>
            <person name="Masuda Y."/>
            <person name="Itoh H."/>
            <person name="Senoo K."/>
        </authorList>
    </citation>
    <scope>NUCLEOTIDE SEQUENCE [LARGE SCALE GENOMIC DNA]</scope>
    <source>
        <strain evidence="2 3">Red96</strain>
    </source>
</reference>
<proteinExistence type="predicted"/>
<protein>
    <submittedName>
        <fullName evidence="2">Ferritin family protein</fullName>
    </submittedName>
</protein>
<name>A0A7J4ZSH6_9BACT</name>
<evidence type="ECO:0000313" key="2">
    <source>
        <dbReference type="EMBL" id="KAB0666244.1"/>
    </source>
</evidence>
<dbReference type="CDD" id="cd01045">
    <property type="entry name" value="Ferritin_like_AB"/>
    <property type="match status" value="1"/>
</dbReference>